<dbReference type="EMBL" id="CP022163">
    <property type="protein sequence ID" value="ATB33289.1"/>
    <property type="molecule type" value="Genomic_DNA"/>
</dbReference>
<dbReference type="OrthoDB" id="9775082at2"/>
<dbReference type="Gene3D" id="3.20.20.30">
    <property type="entry name" value="Luciferase-like domain"/>
    <property type="match status" value="1"/>
</dbReference>
<accession>A0A250ING5</accession>
<evidence type="ECO:0000313" key="4">
    <source>
        <dbReference type="Proteomes" id="UP000217289"/>
    </source>
</evidence>
<dbReference type="GO" id="GO:0016705">
    <property type="term" value="F:oxidoreductase activity, acting on paired donors, with incorporation or reduction of molecular oxygen"/>
    <property type="evidence" value="ECO:0007669"/>
    <property type="project" value="InterPro"/>
</dbReference>
<dbReference type="InterPro" id="IPR011251">
    <property type="entry name" value="Luciferase-like_dom"/>
</dbReference>
<dbReference type="Pfam" id="PF00296">
    <property type="entry name" value="Bac_luciferase"/>
    <property type="match status" value="1"/>
</dbReference>
<proteinExistence type="predicted"/>
<dbReference type="InterPro" id="IPR019949">
    <property type="entry name" value="CmoO-like"/>
</dbReference>
<dbReference type="RefSeq" id="WP_095981357.1">
    <property type="nucleotide sequence ID" value="NZ_CP022163.1"/>
</dbReference>
<evidence type="ECO:0000313" key="3">
    <source>
        <dbReference type="EMBL" id="ATB33289.1"/>
    </source>
</evidence>
<dbReference type="InterPro" id="IPR036661">
    <property type="entry name" value="Luciferase-like_sf"/>
</dbReference>
<dbReference type="PANTHER" id="PTHR30137:SF18">
    <property type="entry name" value="CONSERVED PROTEIN"/>
    <property type="match status" value="1"/>
</dbReference>
<dbReference type="AlphaFoldDB" id="A0A250ING5"/>
<dbReference type="KEGG" id="mbd:MEBOL_006780"/>
<dbReference type="Proteomes" id="UP000217289">
    <property type="component" value="Chromosome"/>
</dbReference>
<dbReference type="GO" id="GO:0005829">
    <property type="term" value="C:cytosol"/>
    <property type="evidence" value="ECO:0007669"/>
    <property type="project" value="TreeGrafter"/>
</dbReference>
<evidence type="ECO:0000259" key="2">
    <source>
        <dbReference type="Pfam" id="PF00296"/>
    </source>
</evidence>
<dbReference type="PANTHER" id="PTHR30137">
    <property type="entry name" value="LUCIFERASE-LIKE MONOOXYGENASE"/>
    <property type="match status" value="1"/>
</dbReference>
<gene>
    <name evidence="3" type="ORF">MEBOL_006780</name>
</gene>
<evidence type="ECO:0000256" key="1">
    <source>
        <dbReference type="ARBA" id="ARBA00007789"/>
    </source>
</evidence>
<dbReference type="InterPro" id="IPR050766">
    <property type="entry name" value="Bact_Lucif_Oxidored"/>
</dbReference>
<reference evidence="3 4" key="1">
    <citation type="submission" date="2017-06" db="EMBL/GenBank/DDBJ databases">
        <authorList>
            <person name="Kim H.J."/>
            <person name="Triplett B.A."/>
        </authorList>
    </citation>
    <scope>NUCLEOTIDE SEQUENCE [LARGE SCALE GENOMIC DNA]</scope>
    <source>
        <strain evidence="3 4">DSM 14713</strain>
    </source>
</reference>
<comment type="similarity">
    <text evidence="1">To bacterial alkanal monooxygenase alpha and beta chains.</text>
</comment>
<dbReference type="SUPFAM" id="SSF51679">
    <property type="entry name" value="Bacterial luciferase-like"/>
    <property type="match status" value="1"/>
</dbReference>
<feature type="domain" description="Luciferase-like" evidence="2">
    <location>
        <begin position="1"/>
        <end position="262"/>
    </location>
</feature>
<protein>
    <recommendedName>
        <fullName evidence="2">Luciferase-like domain-containing protein</fullName>
    </recommendedName>
</protein>
<sequence>MRLGILDFCPLREGLKPFHSLHESIFLAQEAEKLGYSRFWLAEHHELHYAQHAPDMMVPLVAGSTERIRVGVAGMLLKLHSPLRVAKAFRLLESLFPGRIDLGVGGGEAAPEVAEALRDGGAPLTQVRSEHAQRTVRLLSLMRGEASPAFQPLGTPAPPFWVLGLSRPEAASLAAEHGASFGFSLAHVQSRDDPSIAARYLEEFRSNRWQARPELVVAVSGMCAETEQEARTLALEGVGNPDPHVSVLGNPEQCRQQLEAIAHRYQADEIVFLDRAPDSASRLRCYRLLSSALGLDTATPPLQQTA</sequence>
<organism evidence="3 4">
    <name type="scientific">Melittangium boletus DSM 14713</name>
    <dbReference type="NCBI Taxonomy" id="1294270"/>
    <lineage>
        <taxon>Bacteria</taxon>
        <taxon>Pseudomonadati</taxon>
        <taxon>Myxococcota</taxon>
        <taxon>Myxococcia</taxon>
        <taxon>Myxococcales</taxon>
        <taxon>Cystobacterineae</taxon>
        <taxon>Archangiaceae</taxon>
        <taxon>Melittangium</taxon>
    </lineage>
</organism>
<name>A0A250ING5_9BACT</name>
<keyword evidence="4" id="KW-1185">Reference proteome</keyword>
<dbReference type="CDD" id="cd00347">
    <property type="entry name" value="Flavin_utilizing_monoxygenases"/>
    <property type="match status" value="1"/>
</dbReference>
<dbReference type="NCBIfam" id="TIGR03558">
    <property type="entry name" value="oxido_grp_1"/>
    <property type="match status" value="1"/>
</dbReference>